<keyword evidence="2" id="KW-1185">Reference proteome</keyword>
<dbReference type="Proteomes" id="UP000217076">
    <property type="component" value="Unassembled WGS sequence"/>
</dbReference>
<gene>
    <name evidence="1" type="ORF">SAMN05421742_101554</name>
</gene>
<dbReference type="AlphaFoldDB" id="A0A1G7V6A1"/>
<protein>
    <submittedName>
        <fullName evidence="1">Uncharacterized protein</fullName>
    </submittedName>
</protein>
<dbReference type="EMBL" id="FNCV01000001">
    <property type="protein sequence ID" value="SDG55247.1"/>
    <property type="molecule type" value="Genomic_DNA"/>
</dbReference>
<proteinExistence type="predicted"/>
<evidence type="ECO:0000313" key="1">
    <source>
        <dbReference type="EMBL" id="SDG55247.1"/>
    </source>
</evidence>
<accession>A0A1G7V6A1</accession>
<organism evidence="1 2">
    <name type="scientific">Roseospirillum parvum</name>
    <dbReference type="NCBI Taxonomy" id="83401"/>
    <lineage>
        <taxon>Bacteria</taxon>
        <taxon>Pseudomonadati</taxon>
        <taxon>Pseudomonadota</taxon>
        <taxon>Alphaproteobacteria</taxon>
        <taxon>Rhodospirillales</taxon>
        <taxon>Rhodospirillaceae</taxon>
        <taxon>Roseospirillum</taxon>
    </lineage>
</organism>
<sequence>MVCRRIDIAEFNRDYLSTCRHLFNDGGFLSIEQCKRPFVNPNWRIAGIPESPDGPWSPKTCPECAQLAQPGQASSLDPLIWTWKKLGITRVVATNRDWMTPEMPTDPEGRRFRDFHAVCSARLEDLIGLWKEDWPHLAFDASGTWGLHCVFGEDISLLIGDDRFMDTFYEASGGEVAVRKRFDHFMLEHGYLFVCHPDHPDKYAYDFLYDDLLKWPQPDWINGTPLEY</sequence>
<dbReference type="STRING" id="83401.SAMN05421742_101554"/>
<reference evidence="2" key="1">
    <citation type="submission" date="2016-10" db="EMBL/GenBank/DDBJ databases">
        <authorList>
            <person name="Varghese N."/>
            <person name="Submissions S."/>
        </authorList>
    </citation>
    <scope>NUCLEOTIDE SEQUENCE [LARGE SCALE GENOMIC DNA]</scope>
    <source>
        <strain evidence="2">930I</strain>
    </source>
</reference>
<evidence type="ECO:0000313" key="2">
    <source>
        <dbReference type="Proteomes" id="UP000217076"/>
    </source>
</evidence>
<name>A0A1G7V6A1_9PROT</name>
<dbReference type="RefSeq" id="WP_176787553.1">
    <property type="nucleotide sequence ID" value="NZ_FNCV01000001.1"/>
</dbReference>